<evidence type="ECO:0000313" key="4">
    <source>
        <dbReference type="EMBL" id="MFC3452167.1"/>
    </source>
</evidence>
<dbReference type="RefSeq" id="WP_378240963.1">
    <property type="nucleotide sequence ID" value="NZ_JBHRWK010000031.1"/>
</dbReference>
<accession>A0ABV7P354</accession>
<dbReference type="EMBL" id="JBHRWK010000031">
    <property type="protein sequence ID" value="MFC3452167.1"/>
    <property type="molecule type" value="Genomic_DNA"/>
</dbReference>
<organism evidence="4 5">
    <name type="scientific">Amycolatopsis speibonae</name>
    <dbReference type="NCBI Taxonomy" id="1450224"/>
    <lineage>
        <taxon>Bacteria</taxon>
        <taxon>Bacillati</taxon>
        <taxon>Actinomycetota</taxon>
        <taxon>Actinomycetes</taxon>
        <taxon>Pseudonocardiales</taxon>
        <taxon>Pseudonocardiaceae</taxon>
        <taxon>Amycolatopsis</taxon>
    </lineage>
</organism>
<dbReference type="GO" id="GO:0032259">
    <property type="term" value="P:methylation"/>
    <property type="evidence" value="ECO:0007669"/>
    <property type="project" value="UniProtKB-KW"/>
</dbReference>
<sequence length="220" mass="23517">MAEQIVATEEIREYVRAVSLREDPILAALREESAGLPGGSALQVMAEEGQLLALLVGLAGAESVLEIGTFTGYSTLCMARALPPDGTVVTLDVNAKWPAIGAGYWERAGVAERIQVRVGDATKTLAALVDERGGESFDFVFIDADKANYGAYYEAALALTRPSGLIVIDNTLYFGRVLDPASEDPDILAIRALNASLRDDPRVDVSMLTMADGITLVRKK</sequence>
<dbReference type="InterPro" id="IPR029063">
    <property type="entry name" value="SAM-dependent_MTases_sf"/>
</dbReference>
<evidence type="ECO:0000256" key="3">
    <source>
        <dbReference type="ARBA" id="ARBA00022691"/>
    </source>
</evidence>
<evidence type="ECO:0000256" key="1">
    <source>
        <dbReference type="ARBA" id="ARBA00022603"/>
    </source>
</evidence>
<comment type="caution">
    <text evidence="4">The sequence shown here is derived from an EMBL/GenBank/DDBJ whole genome shotgun (WGS) entry which is preliminary data.</text>
</comment>
<dbReference type="SUPFAM" id="SSF53335">
    <property type="entry name" value="S-adenosyl-L-methionine-dependent methyltransferases"/>
    <property type="match status" value="1"/>
</dbReference>
<evidence type="ECO:0000313" key="5">
    <source>
        <dbReference type="Proteomes" id="UP001595645"/>
    </source>
</evidence>
<dbReference type="PANTHER" id="PTHR10509">
    <property type="entry name" value="O-METHYLTRANSFERASE-RELATED"/>
    <property type="match status" value="1"/>
</dbReference>
<dbReference type="EC" id="2.1.1.-" evidence="4"/>
<dbReference type="InterPro" id="IPR050362">
    <property type="entry name" value="Cation-dep_OMT"/>
</dbReference>
<gene>
    <name evidence="4" type="ORF">ACFOSH_22255</name>
</gene>
<dbReference type="InterPro" id="IPR002935">
    <property type="entry name" value="SAM_O-MeTrfase"/>
</dbReference>
<keyword evidence="2 4" id="KW-0808">Transferase</keyword>
<dbReference type="GO" id="GO:0008168">
    <property type="term" value="F:methyltransferase activity"/>
    <property type="evidence" value="ECO:0007669"/>
    <property type="project" value="UniProtKB-KW"/>
</dbReference>
<name>A0ABV7P354_9PSEU</name>
<evidence type="ECO:0000256" key="2">
    <source>
        <dbReference type="ARBA" id="ARBA00022679"/>
    </source>
</evidence>
<keyword evidence="5" id="KW-1185">Reference proteome</keyword>
<dbReference type="Proteomes" id="UP001595645">
    <property type="component" value="Unassembled WGS sequence"/>
</dbReference>
<dbReference type="Pfam" id="PF01596">
    <property type="entry name" value="Methyltransf_3"/>
    <property type="match status" value="1"/>
</dbReference>
<dbReference type="CDD" id="cd02440">
    <property type="entry name" value="AdoMet_MTases"/>
    <property type="match status" value="1"/>
</dbReference>
<keyword evidence="3" id="KW-0949">S-adenosyl-L-methionine</keyword>
<proteinExistence type="predicted"/>
<protein>
    <submittedName>
        <fullName evidence="4">O-methyltransferase</fullName>
        <ecNumber evidence="4">2.1.1.-</ecNumber>
    </submittedName>
</protein>
<dbReference type="Gene3D" id="3.40.50.150">
    <property type="entry name" value="Vaccinia Virus protein VP39"/>
    <property type="match status" value="1"/>
</dbReference>
<dbReference type="PANTHER" id="PTHR10509:SF14">
    <property type="entry name" value="CAFFEOYL-COA O-METHYLTRANSFERASE 3-RELATED"/>
    <property type="match status" value="1"/>
</dbReference>
<dbReference type="PROSITE" id="PS51682">
    <property type="entry name" value="SAM_OMT_I"/>
    <property type="match status" value="1"/>
</dbReference>
<keyword evidence="1 4" id="KW-0489">Methyltransferase</keyword>
<reference evidence="5" key="1">
    <citation type="journal article" date="2019" name="Int. J. Syst. Evol. Microbiol.">
        <title>The Global Catalogue of Microorganisms (GCM) 10K type strain sequencing project: providing services to taxonomists for standard genome sequencing and annotation.</title>
        <authorList>
            <consortium name="The Broad Institute Genomics Platform"/>
            <consortium name="The Broad Institute Genome Sequencing Center for Infectious Disease"/>
            <person name="Wu L."/>
            <person name="Ma J."/>
        </authorList>
    </citation>
    <scope>NUCLEOTIDE SEQUENCE [LARGE SCALE GENOMIC DNA]</scope>
    <source>
        <strain evidence="5">CGMCC 4.7676</strain>
    </source>
</reference>